<evidence type="ECO:0000313" key="2">
    <source>
        <dbReference type="Proteomes" id="UP001176941"/>
    </source>
</evidence>
<proteinExistence type="predicted"/>
<name>A0ABN9A284_RANTA</name>
<organism evidence="1 2">
    <name type="scientific">Rangifer tarandus platyrhynchus</name>
    <name type="common">Svalbard reindeer</name>
    <dbReference type="NCBI Taxonomy" id="3082113"/>
    <lineage>
        <taxon>Eukaryota</taxon>
        <taxon>Metazoa</taxon>
        <taxon>Chordata</taxon>
        <taxon>Craniata</taxon>
        <taxon>Vertebrata</taxon>
        <taxon>Euteleostomi</taxon>
        <taxon>Mammalia</taxon>
        <taxon>Eutheria</taxon>
        <taxon>Laurasiatheria</taxon>
        <taxon>Artiodactyla</taxon>
        <taxon>Ruminantia</taxon>
        <taxon>Pecora</taxon>
        <taxon>Cervidae</taxon>
        <taxon>Odocoileinae</taxon>
        <taxon>Rangifer</taxon>
    </lineage>
</organism>
<protein>
    <submittedName>
        <fullName evidence="1">Uncharacterized protein</fullName>
    </submittedName>
</protein>
<dbReference type="Proteomes" id="UP001176941">
    <property type="component" value="Chromosome X"/>
</dbReference>
<keyword evidence="2" id="KW-1185">Reference proteome</keyword>
<evidence type="ECO:0000313" key="1">
    <source>
        <dbReference type="EMBL" id="CAI9180114.1"/>
    </source>
</evidence>
<sequence length="131" mass="14332">MVENCLGICVRNTKNSIFHEERVMPMVVMVTSFKRTYARTVTVSVPEAMAGHCPHTPPTETPDHSLASLVASLLLAPGSWCTQGSVCAFQESVSLVLWKFRNQTHWPPEANMLGILSPFAGSIGWEICLGS</sequence>
<gene>
    <name evidence="1" type="ORF">MRATA1EN1_LOCUS29076</name>
</gene>
<reference evidence="1" key="1">
    <citation type="submission" date="2023-04" db="EMBL/GenBank/DDBJ databases">
        <authorList>
            <consortium name="ELIXIR-Norway"/>
        </authorList>
    </citation>
    <scope>NUCLEOTIDE SEQUENCE [LARGE SCALE GENOMIC DNA]</scope>
</reference>
<dbReference type="EMBL" id="OX460343">
    <property type="protein sequence ID" value="CAI9180114.1"/>
    <property type="molecule type" value="Genomic_DNA"/>
</dbReference>
<accession>A0ABN9A284</accession>